<dbReference type="PIRSF" id="PIRSF026649">
    <property type="entry name" value="MsbB"/>
    <property type="match status" value="1"/>
</dbReference>
<dbReference type="GO" id="GO:0008913">
    <property type="term" value="F:Kdo2-lipid IVA acyltransferase activity"/>
    <property type="evidence" value="ECO:0007669"/>
    <property type="project" value="UniProtKB-EC"/>
</dbReference>
<comment type="subcellular location">
    <subcellularLocation>
        <location evidence="1">Cell inner membrane</location>
    </subcellularLocation>
</comment>
<keyword evidence="8 10" id="KW-0472">Membrane</keyword>
<dbReference type="AlphaFoldDB" id="A0A3B0YHV3"/>
<keyword evidence="9 11" id="KW-0012">Acyltransferase</keyword>
<dbReference type="EMBL" id="UOFN01000041">
    <property type="protein sequence ID" value="VAW74862.1"/>
    <property type="molecule type" value="Genomic_DNA"/>
</dbReference>
<dbReference type="GO" id="GO:0005886">
    <property type="term" value="C:plasma membrane"/>
    <property type="evidence" value="ECO:0007669"/>
    <property type="project" value="UniProtKB-SubCell"/>
</dbReference>
<keyword evidence="5 10" id="KW-0812">Transmembrane</keyword>
<evidence type="ECO:0000256" key="9">
    <source>
        <dbReference type="ARBA" id="ARBA00023315"/>
    </source>
</evidence>
<keyword evidence="2" id="KW-1003">Cell membrane</keyword>
<dbReference type="CDD" id="cd07984">
    <property type="entry name" value="LPLAT_LABLAT-like"/>
    <property type="match status" value="1"/>
</dbReference>
<evidence type="ECO:0000256" key="10">
    <source>
        <dbReference type="SAM" id="Phobius"/>
    </source>
</evidence>
<keyword evidence="4 11" id="KW-0808">Transferase</keyword>
<reference evidence="11" key="1">
    <citation type="submission" date="2018-06" db="EMBL/GenBank/DDBJ databases">
        <authorList>
            <person name="Zhirakovskaya E."/>
        </authorList>
    </citation>
    <scope>NUCLEOTIDE SEQUENCE</scope>
</reference>
<dbReference type="InterPro" id="IPR004960">
    <property type="entry name" value="LipA_acyltrans"/>
</dbReference>
<dbReference type="NCBIfam" id="TIGR02207">
    <property type="entry name" value="lipid_A_htrB"/>
    <property type="match status" value="1"/>
</dbReference>
<evidence type="ECO:0000256" key="7">
    <source>
        <dbReference type="ARBA" id="ARBA00022989"/>
    </source>
</evidence>
<evidence type="ECO:0000256" key="2">
    <source>
        <dbReference type="ARBA" id="ARBA00022475"/>
    </source>
</evidence>
<dbReference type="GO" id="GO:0009245">
    <property type="term" value="P:lipid A biosynthetic process"/>
    <property type="evidence" value="ECO:0007669"/>
    <property type="project" value="InterPro"/>
</dbReference>
<evidence type="ECO:0000256" key="5">
    <source>
        <dbReference type="ARBA" id="ARBA00022692"/>
    </source>
</evidence>
<gene>
    <name evidence="11" type="ORF">MNBD_GAMMA15-1172</name>
</gene>
<evidence type="ECO:0000256" key="8">
    <source>
        <dbReference type="ARBA" id="ARBA00023136"/>
    </source>
</evidence>
<dbReference type="EC" id="2.3.1.241" evidence="11"/>
<sequence length="310" mass="35242">MADVPTSPAIFSIRFLMPRFWPTWLMFGVLRIIILLPYRWQMRIGRLIGRLALKLAKHRRKIAEVNLALCFPETTPQQQASLLKAHFDSLGCGIVETALCWWGSESKLRGITRLTGIEHLQAALKRGKGVILLSAHFTTLELGGRLLAMHTPFHVLYRQHKNPLFEAVMRKSRQRRFEKAIARDDMRDLLASLKSGMPVWYAPDQNHGGSQSVFAPFFGVPASTLSTPSRIAKISGAAVVPFYPTRLPDDSGYQLTLYPALENFPSDDAEQDATRLNALLEKAIREMPEQYLWVHRRFKTRPEGEAYPYA</sequence>
<organism evidence="11">
    <name type="scientific">hydrothermal vent metagenome</name>
    <dbReference type="NCBI Taxonomy" id="652676"/>
    <lineage>
        <taxon>unclassified sequences</taxon>
        <taxon>metagenomes</taxon>
        <taxon>ecological metagenomes</taxon>
    </lineage>
</organism>
<evidence type="ECO:0000256" key="1">
    <source>
        <dbReference type="ARBA" id="ARBA00004533"/>
    </source>
</evidence>
<keyword evidence="7 10" id="KW-1133">Transmembrane helix</keyword>
<accession>A0A3B0YHV3</accession>
<evidence type="ECO:0000313" key="11">
    <source>
        <dbReference type="EMBL" id="VAW74862.1"/>
    </source>
</evidence>
<evidence type="ECO:0000256" key="6">
    <source>
        <dbReference type="ARBA" id="ARBA00022985"/>
    </source>
</evidence>
<dbReference type="Pfam" id="PF03279">
    <property type="entry name" value="Lip_A_acyltrans"/>
    <property type="match status" value="1"/>
</dbReference>
<keyword evidence="3" id="KW-0997">Cell inner membrane</keyword>
<dbReference type="PANTHER" id="PTHR30606:SF9">
    <property type="entry name" value="LIPID A BIOSYNTHESIS LAUROYLTRANSFERASE"/>
    <property type="match status" value="1"/>
</dbReference>
<dbReference type="InterPro" id="IPR011920">
    <property type="entry name" value="Lipid_A_LpxL_LpxP"/>
</dbReference>
<feature type="transmembrane region" description="Helical" evidence="10">
    <location>
        <begin position="20"/>
        <end position="40"/>
    </location>
</feature>
<keyword evidence="6" id="KW-0448">Lipopolysaccharide biosynthesis</keyword>
<evidence type="ECO:0000256" key="4">
    <source>
        <dbReference type="ARBA" id="ARBA00022679"/>
    </source>
</evidence>
<dbReference type="PANTHER" id="PTHR30606">
    <property type="entry name" value="LIPID A BIOSYNTHESIS LAUROYL ACYLTRANSFERASE"/>
    <property type="match status" value="1"/>
</dbReference>
<dbReference type="HAMAP" id="MF_01942">
    <property type="entry name" value="Lipid_A_LpxL_LpxP"/>
    <property type="match status" value="1"/>
</dbReference>
<proteinExistence type="inferred from homology"/>
<name>A0A3B0YHV3_9ZZZZ</name>
<evidence type="ECO:0000256" key="3">
    <source>
        <dbReference type="ARBA" id="ARBA00022519"/>
    </source>
</evidence>
<dbReference type="GO" id="GO:0009103">
    <property type="term" value="P:lipopolysaccharide biosynthetic process"/>
    <property type="evidence" value="ECO:0007669"/>
    <property type="project" value="UniProtKB-KW"/>
</dbReference>
<protein>
    <submittedName>
        <fullName evidence="11">Lipid A biosynthesis lauroyl acyltransferase</fullName>
        <ecNumber evidence="11">2.3.1.241</ecNumber>
    </submittedName>
</protein>